<sequence length="318" mass="37158">MNRDLSEALALRYDNNQLVKNLHIEKKNTERLNEQLMSKNRELKSLTRIDPLTGLKNRRYLFEVFTPENTRLMKDYLLDEKGTNRRFKQHASQNPLEPILTNNEDDMFDFHDKTNSINYGYGIFMMDIDKFKRVNDTYGHDSGDMILRQFSTKLTDQVRSDDAVVRMGGEEFVVILKLAEERYIDRFAEKIRTSIEEYMFSITQGRKINITTSVGYVFYPFFSKFPMSMTFEQMISLSDKALYHAKENGRNMCVRVRCRERDSDNIETVKSVCSNLDRAVEKGNIFFEICPPCSSGAILKKKKKSKGKLLNDKNCNEA</sequence>
<dbReference type="PANTHER" id="PTHR45138:SF9">
    <property type="entry name" value="DIGUANYLATE CYCLASE DGCM-RELATED"/>
    <property type="match status" value="1"/>
</dbReference>
<dbReference type="Gene3D" id="3.30.70.270">
    <property type="match status" value="1"/>
</dbReference>
<organism evidence="5 6">
    <name type="scientific">Desulfamplus magnetovallimortis</name>
    <dbReference type="NCBI Taxonomy" id="1246637"/>
    <lineage>
        <taxon>Bacteria</taxon>
        <taxon>Pseudomonadati</taxon>
        <taxon>Thermodesulfobacteriota</taxon>
        <taxon>Desulfobacteria</taxon>
        <taxon>Desulfobacterales</taxon>
        <taxon>Desulfobacteraceae</taxon>
        <taxon>Desulfamplus</taxon>
    </lineage>
</organism>
<evidence type="ECO:0000256" key="3">
    <source>
        <dbReference type="SAM" id="Coils"/>
    </source>
</evidence>
<evidence type="ECO:0000313" key="6">
    <source>
        <dbReference type="Proteomes" id="UP000191931"/>
    </source>
</evidence>
<dbReference type="EC" id="2.7.7.65" evidence="1"/>
<dbReference type="GO" id="GO:0005886">
    <property type="term" value="C:plasma membrane"/>
    <property type="evidence" value="ECO:0007669"/>
    <property type="project" value="TreeGrafter"/>
</dbReference>
<dbReference type="RefSeq" id="WP_080804714.1">
    <property type="nucleotide sequence ID" value="NZ_LT828548.1"/>
</dbReference>
<reference evidence="5 6" key="1">
    <citation type="submission" date="2017-03" db="EMBL/GenBank/DDBJ databases">
        <authorList>
            <person name="Afonso C.L."/>
            <person name="Miller P.J."/>
            <person name="Scott M.A."/>
            <person name="Spackman E."/>
            <person name="Goraichik I."/>
            <person name="Dimitrov K.M."/>
            <person name="Suarez D.L."/>
            <person name="Swayne D.E."/>
        </authorList>
    </citation>
    <scope>NUCLEOTIDE SEQUENCE [LARGE SCALE GENOMIC DNA]</scope>
    <source>
        <strain evidence="5">PRJEB14757</strain>
    </source>
</reference>
<dbReference type="STRING" id="1246637.MTBBW1_1310086"/>
<dbReference type="SUPFAM" id="SSF55073">
    <property type="entry name" value="Nucleotide cyclase"/>
    <property type="match status" value="1"/>
</dbReference>
<dbReference type="InterPro" id="IPR043128">
    <property type="entry name" value="Rev_trsase/Diguanyl_cyclase"/>
</dbReference>
<protein>
    <recommendedName>
        <fullName evidence="1">diguanylate cyclase</fullName>
        <ecNumber evidence="1">2.7.7.65</ecNumber>
    </recommendedName>
</protein>
<dbReference type="NCBIfam" id="TIGR00254">
    <property type="entry name" value="GGDEF"/>
    <property type="match status" value="1"/>
</dbReference>
<dbReference type="PROSITE" id="PS50887">
    <property type="entry name" value="GGDEF"/>
    <property type="match status" value="1"/>
</dbReference>
<dbReference type="OrthoDB" id="9778432at2"/>
<evidence type="ECO:0000313" key="5">
    <source>
        <dbReference type="EMBL" id="SLM28388.1"/>
    </source>
</evidence>
<dbReference type="Pfam" id="PF00990">
    <property type="entry name" value="GGDEF"/>
    <property type="match status" value="1"/>
</dbReference>
<keyword evidence="5" id="KW-0548">Nucleotidyltransferase</keyword>
<dbReference type="PANTHER" id="PTHR45138">
    <property type="entry name" value="REGULATORY COMPONENTS OF SENSORY TRANSDUCTION SYSTEM"/>
    <property type="match status" value="1"/>
</dbReference>
<keyword evidence="5" id="KW-0808">Transferase</keyword>
<gene>
    <name evidence="5" type="ORF">MTBBW1_1310086</name>
</gene>
<dbReference type="GO" id="GO:1902201">
    <property type="term" value="P:negative regulation of bacterial-type flagellum-dependent cell motility"/>
    <property type="evidence" value="ECO:0007669"/>
    <property type="project" value="TreeGrafter"/>
</dbReference>
<proteinExistence type="predicted"/>
<evidence type="ECO:0000256" key="2">
    <source>
        <dbReference type="ARBA" id="ARBA00034247"/>
    </source>
</evidence>
<dbReference type="SMART" id="SM00267">
    <property type="entry name" value="GGDEF"/>
    <property type="match status" value="1"/>
</dbReference>
<dbReference type="CDD" id="cd01949">
    <property type="entry name" value="GGDEF"/>
    <property type="match status" value="1"/>
</dbReference>
<dbReference type="Proteomes" id="UP000191931">
    <property type="component" value="Unassembled WGS sequence"/>
</dbReference>
<keyword evidence="3" id="KW-0175">Coiled coil</keyword>
<dbReference type="GO" id="GO:0043709">
    <property type="term" value="P:cell adhesion involved in single-species biofilm formation"/>
    <property type="evidence" value="ECO:0007669"/>
    <property type="project" value="TreeGrafter"/>
</dbReference>
<evidence type="ECO:0000256" key="1">
    <source>
        <dbReference type="ARBA" id="ARBA00012528"/>
    </source>
</evidence>
<keyword evidence="6" id="KW-1185">Reference proteome</keyword>
<dbReference type="EMBL" id="FWEV01000037">
    <property type="protein sequence ID" value="SLM28388.1"/>
    <property type="molecule type" value="Genomic_DNA"/>
</dbReference>
<dbReference type="InterPro" id="IPR050469">
    <property type="entry name" value="Diguanylate_Cyclase"/>
</dbReference>
<dbReference type="InterPro" id="IPR000160">
    <property type="entry name" value="GGDEF_dom"/>
</dbReference>
<name>A0A1W1H7P1_9BACT</name>
<evidence type="ECO:0000259" key="4">
    <source>
        <dbReference type="PROSITE" id="PS50887"/>
    </source>
</evidence>
<dbReference type="InterPro" id="IPR029787">
    <property type="entry name" value="Nucleotide_cyclase"/>
</dbReference>
<comment type="catalytic activity">
    <reaction evidence="2">
        <text>2 GTP = 3',3'-c-di-GMP + 2 diphosphate</text>
        <dbReference type="Rhea" id="RHEA:24898"/>
        <dbReference type="ChEBI" id="CHEBI:33019"/>
        <dbReference type="ChEBI" id="CHEBI:37565"/>
        <dbReference type="ChEBI" id="CHEBI:58805"/>
        <dbReference type="EC" id="2.7.7.65"/>
    </reaction>
</comment>
<dbReference type="AlphaFoldDB" id="A0A1W1H7P1"/>
<accession>A0A1W1H7P1</accession>
<dbReference type="GO" id="GO:0052621">
    <property type="term" value="F:diguanylate cyclase activity"/>
    <property type="evidence" value="ECO:0007669"/>
    <property type="project" value="UniProtKB-EC"/>
</dbReference>
<feature type="domain" description="GGDEF" evidence="4">
    <location>
        <begin position="119"/>
        <end position="258"/>
    </location>
</feature>
<feature type="coiled-coil region" evidence="3">
    <location>
        <begin position="15"/>
        <end position="49"/>
    </location>
</feature>